<keyword evidence="3" id="KW-1185">Reference proteome</keyword>
<feature type="region of interest" description="Disordered" evidence="1">
    <location>
        <begin position="55"/>
        <end position="96"/>
    </location>
</feature>
<organism evidence="2 3">
    <name type="scientific">Arctia plantaginis</name>
    <name type="common">Wood tiger moth</name>
    <name type="synonym">Phalaena plantaginis</name>
    <dbReference type="NCBI Taxonomy" id="874455"/>
    <lineage>
        <taxon>Eukaryota</taxon>
        <taxon>Metazoa</taxon>
        <taxon>Ecdysozoa</taxon>
        <taxon>Arthropoda</taxon>
        <taxon>Hexapoda</taxon>
        <taxon>Insecta</taxon>
        <taxon>Pterygota</taxon>
        <taxon>Neoptera</taxon>
        <taxon>Endopterygota</taxon>
        <taxon>Lepidoptera</taxon>
        <taxon>Glossata</taxon>
        <taxon>Ditrysia</taxon>
        <taxon>Noctuoidea</taxon>
        <taxon>Erebidae</taxon>
        <taxon>Arctiinae</taxon>
        <taxon>Arctia</taxon>
    </lineage>
</organism>
<sequence length="96" mass="10367">MRDLQTSLGPCKSILNRWRLGEGRDDTWPGGCDCFRGEPAMPERTGGPGERFLDITPSSNKLRENGGANKPEWSRGNRAPVAALSPPGESAWAPAC</sequence>
<gene>
    <name evidence="2" type="ORF">APLA_LOCUS17251</name>
</gene>
<evidence type="ECO:0000313" key="3">
    <source>
        <dbReference type="Proteomes" id="UP000494106"/>
    </source>
</evidence>
<dbReference type="Proteomes" id="UP000494106">
    <property type="component" value="Unassembled WGS sequence"/>
</dbReference>
<protein>
    <submittedName>
        <fullName evidence="2">Uncharacterized protein</fullName>
    </submittedName>
</protein>
<proteinExistence type="predicted"/>
<reference evidence="2 3" key="1">
    <citation type="submission" date="2020-04" db="EMBL/GenBank/DDBJ databases">
        <authorList>
            <person name="Wallbank WR R."/>
            <person name="Pardo Diaz C."/>
            <person name="Kozak K."/>
            <person name="Martin S."/>
            <person name="Jiggins C."/>
            <person name="Moest M."/>
            <person name="Warren A I."/>
            <person name="Byers J.R.P. K."/>
            <person name="Montejo-Kovacevich G."/>
            <person name="Yen C E."/>
        </authorList>
    </citation>
    <scope>NUCLEOTIDE SEQUENCE [LARGE SCALE GENOMIC DNA]</scope>
</reference>
<accession>A0A8S1BBH6</accession>
<name>A0A8S1BBH6_ARCPL</name>
<dbReference type="AlphaFoldDB" id="A0A8S1BBH6"/>
<evidence type="ECO:0000313" key="2">
    <source>
        <dbReference type="EMBL" id="CAB3260151.1"/>
    </source>
</evidence>
<dbReference type="EMBL" id="CADEBC010000733">
    <property type="protein sequence ID" value="CAB3260151.1"/>
    <property type="molecule type" value="Genomic_DNA"/>
</dbReference>
<evidence type="ECO:0000256" key="1">
    <source>
        <dbReference type="SAM" id="MobiDB-lite"/>
    </source>
</evidence>
<comment type="caution">
    <text evidence="2">The sequence shown here is derived from an EMBL/GenBank/DDBJ whole genome shotgun (WGS) entry which is preliminary data.</text>
</comment>